<evidence type="ECO:0000256" key="2">
    <source>
        <dbReference type="PIRSR" id="PIRSR000390-1"/>
    </source>
</evidence>
<dbReference type="AlphaFoldDB" id="F7SYY4"/>
<dbReference type="PIRSF" id="PIRSF000390">
    <property type="entry name" value="PLP_StrS"/>
    <property type="match status" value="1"/>
</dbReference>
<dbReference type="OrthoDB" id="9804264at2"/>
<dbReference type="RefSeq" id="WP_006391952.1">
    <property type="nucleotide sequence ID" value="NZ_GL982453.1"/>
</dbReference>
<feature type="active site" description="Proton acceptor" evidence="2">
    <location>
        <position position="188"/>
    </location>
</feature>
<dbReference type="EMBL" id="AFRQ01000037">
    <property type="protein sequence ID" value="EGP46654.1"/>
    <property type="molecule type" value="Genomic_DNA"/>
</dbReference>
<dbReference type="InterPro" id="IPR000653">
    <property type="entry name" value="DegT/StrS_aminotransferase"/>
</dbReference>
<dbReference type="GO" id="GO:0008483">
    <property type="term" value="F:transaminase activity"/>
    <property type="evidence" value="ECO:0007669"/>
    <property type="project" value="TreeGrafter"/>
</dbReference>
<dbReference type="GO" id="GO:0000271">
    <property type="term" value="P:polysaccharide biosynthetic process"/>
    <property type="evidence" value="ECO:0007669"/>
    <property type="project" value="TreeGrafter"/>
</dbReference>
<dbReference type="InterPro" id="IPR015422">
    <property type="entry name" value="PyrdxlP-dep_Trfase_small"/>
</dbReference>
<gene>
    <name evidence="5" type="ORF">AXXA_09438</name>
</gene>
<dbReference type="InterPro" id="IPR015424">
    <property type="entry name" value="PyrdxlP-dep_Trfase"/>
</dbReference>
<dbReference type="GO" id="GO:0030170">
    <property type="term" value="F:pyridoxal phosphate binding"/>
    <property type="evidence" value="ECO:0007669"/>
    <property type="project" value="TreeGrafter"/>
</dbReference>
<dbReference type="Pfam" id="PF01041">
    <property type="entry name" value="DegT_DnrJ_EryC1"/>
    <property type="match status" value="1"/>
</dbReference>
<evidence type="ECO:0000256" key="1">
    <source>
        <dbReference type="ARBA" id="ARBA00037999"/>
    </source>
</evidence>
<sequence length="401" mass="43759">MSQAPFIPFALPDIGDAEIEAVVQTMRSGWLTTGPNAKEFELEFARYLEDESLQAVAVNSATAGLHLALEAIGVGPGDEVITTTHTFTASAEVARYLGAEPVLVDIDPSTLCISPQAIERAITPRTKAIVPVHYAGLSCDMAAILAIARKHGLKVIEDAAHSLPATWHGQKIGTLASDATVYSFYATKTLATGEGGMVVTRDPALAKRCRVMRLHGIDRDAFDRFTSKKPAWFYEIVAPGYKYNMPDLSAALGRVQLGRIHQMRDRRTAIAGQLDAALAQAPVVLPPRPGPAAAGNLAATPHAADDLHAWHLYVLRLTADCAVDRDTFIARMAERGIGCSVHYVPLHLQPYWRDRYHLTPEMFPHSQHAYENMVSLPIYSSMTDENVQRVCSTALDILTQR</sequence>
<dbReference type="CDD" id="cd00616">
    <property type="entry name" value="AHBA_syn"/>
    <property type="match status" value="1"/>
</dbReference>
<protein>
    <submittedName>
        <fullName evidence="5">Lipopolysaccharide biosynthesis protein</fullName>
    </submittedName>
</protein>
<evidence type="ECO:0000256" key="3">
    <source>
        <dbReference type="PIRSR" id="PIRSR000390-2"/>
    </source>
</evidence>
<dbReference type="PANTHER" id="PTHR30244:SF34">
    <property type="entry name" value="DTDP-4-AMINO-4,6-DIDEOXYGALACTOSE TRANSAMINASE"/>
    <property type="match status" value="1"/>
</dbReference>
<dbReference type="Proteomes" id="UP000004853">
    <property type="component" value="Unassembled WGS sequence"/>
</dbReference>
<keyword evidence="3 4" id="KW-0663">Pyridoxal phosphate</keyword>
<dbReference type="Gene3D" id="3.40.640.10">
    <property type="entry name" value="Type I PLP-dependent aspartate aminotransferase-like (Major domain)"/>
    <property type="match status" value="1"/>
</dbReference>
<dbReference type="PATRIC" id="fig|1003200.3.peg.1857"/>
<reference evidence="5 6" key="1">
    <citation type="submission" date="2011-06" db="EMBL/GenBank/DDBJ databases">
        <authorList>
            <person name="Bador J."/>
            <person name="Amoureux L."/>
            <person name="Neuwirth C."/>
        </authorList>
    </citation>
    <scope>NUCLEOTIDE SEQUENCE [LARGE SCALE GENOMIC DNA]</scope>
    <source>
        <strain evidence="5 6">AXX-A</strain>
    </source>
</reference>
<comment type="similarity">
    <text evidence="1 4">Belongs to the DegT/DnrJ/EryC1 family.</text>
</comment>
<evidence type="ECO:0000313" key="6">
    <source>
        <dbReference type="Proteomes" id="UP000004853"/>
    </source>
</evidence>
<feature type="modified residue" description="N6-(pyridoxal phosphate)lysine" evidence="3">
    <location>
        <position position="188"/>
    </location>
</feature>
<comment type="caution">
    <text evidence="5">The sequence shown here is derived from an EMBL/GenBank/DDBJ whole genome shotgun (WGS) entry which is preliminary data.</text>
</comment>
<proteinExistence type="inferred from homology"/>
<evidence type="ECO:0000256" key="4">
    <source>
        <dbReference type="RuleBase" id="RU004508"/>
    </source>
</evidence>
<accession>F7SYY4</accession>
<dbReference type="HOGENOM" id="CLU_033332_0_3_4"/>
<organism evidence="5 6">
    <name type="scientific">Achromobacter insuavis AXX-A</name>
    <dbReference type="NCBI Taxonomy" id="1003200"/>
    <lineage>
        <taxon>Bacteria</taxon>
        <taxon>Pseudomonadati</taxon>
        <taxon>Pseudomonadota</taxon>
        <taxon>Betaproteobacteria</taxon>
        <taxon>Burkholderiales</taxon>
        <taxon>Alcaligenaceae</taxon>
        <taxon>Achromobacter</taxon>
    </lineage>
</organism>
<dbReference type="Gene3D" id="3.90.1150.10">
    <property type="entry name" value="Aspartate Aminotransferase, domain 1"/>
    <property type="match status" value="1"/>
</dbReference>
<dbReference type="InterPro" id="IPR015421">
    <property type="entry name" value="PyrdxlP-dep_Trfase_major"/>
</dbReference>
<dbReference type="SUPFAM" id="SSF53383">
    <property type="entry name" value="PLP-dependent transferases"/>
    <property type="match status" value="1"/>
</dbReference>
<name>F7SYY4_9BURK</name>
<dbReference type="eggNOG" id="COG0399">
    <property type="taxonomic scope" value="Bacteria"/>
</dbReference>
<dbReference type="PANTHER" id="PTHR30244">
    <property type="entry name" value="TRANSAMINASE"/>
    <property type="match status" value="1"/>
</dbReference>
<evidence type="ECO:0000313" key="5">
    <source>
        <dbReference type="EMBL" id="EGP46654.1"/>
    </source>
</evidence>